<sequence>MDELPRLLIAGHPWTFWLGWTWTLSSVVLTTWIILQRKSPVSTLAWIMVLNLMPVVGLVVYAYFGPQRIKRQRLKRWHKKAALMSKEDLSALRAEHTHAPLWAQQHAQLIDAACGLPMSSAQSVDILPSGGATLEALLHAIDGARGHIHLEYYIFEPDETGTRLLRALAAKARQGVKVRLLVDAIGSPKLLSRRHRARLNEYRDAGGEFAVFHPTRLDRLRPLVNLRTHRKIVVVDGRTGFVGGINVNDDGNEQVRPDRAYRDTHLLIRGGAVRWLQYVFLKDWHYAEGPPPAPDEDLLPAQAPGLVPVQIVTSGPDSDMEAIHRAMIDALNLARERVWLATPYFVPTESALTALTNAALRGVQVKLIVPEMSDSRIVTAAARSYFKELQDAGVLVFEYRGRMFHAKTLLVDQLYGMVGSANFDNRSFRLNFEVMAVVIERDFNQRLAAMFDDDLSQCKLVPAGRQSPPHQRLFEAVARLGSPLL</sequence>
<evidence type="ECO:0000256" key="2">
    <source>
        <dbReference type="ARBA" id="ARBA00022475"/>
    </source>
</evidence>
<dbReference type="CDD" id="cd09110">
    <property type="entry name" value="PLDc_CLS_1"/>
    <property type="match status" value="1"/>
</dbReference>
<keyword evidence="8" id="KW-0443">Lipid metabolism</keyword>
<dbReference type="AlphaFoldDB" id="A0A853IX05"/>
<dbReference type="RefSeq" id="WP_180549744.1">
    <property type="nucleotide sequence ID" value="NZ_JACCKX010000001.1"/>
</dbReference>
<evidence type="ECO:0000256" key="10">
    <source>
        <dbReference type="ARBA" id="ARBA00023209"/>
    </source>
</evidence>
<reference evidence="15 16" key="1">
    <citation type="submission" date="2020-07" db="EMBL/GenBank/DDBJ databases">
        <authorList>
            <person name="Maaloum M."/>
        </authorList>
    </citation>
    <scope>NUCLEOTIDE SEQUENCE [LARGE SCALE GENOMIC DNA]</scope>
    <source>
        <strain evidence="15 16">GCS-AN-3</strain>
    </source>
</reference>
<feature type="transmembrane region" description="Helical" evidence="13">
    <location>
        <begin position="14"/>
        <end position="35"/>
    </location>
</feature>
<evidence type="ECO:0000256" key="3">
    <source>
        <dbReference type="ARBA" id="ARBA00022516"/>
    </source>
</evidence>
<dbReference type="Pfam" id="PF13396">
    <property type="entry name" value="PLDc_N"/>
    <property type="match status" value="1"/>
</dbReference>
<keyword evidence="5 13" id="KW-0812">Transmembrane</keyword>
<dbReference type="Gene3D" id="3.30.870.10">
    <property type="entry name" value="Endonuclease Chain A"/>
    <property type="match status" value="2"/>
</dbReference>
<keyword evidence="10" id="KW-0594">Phospholipid biosynthesis</keyword>
<evidence type="ECO:0000313" key="15">
    <source>
        <dbReference type="EMBL" id="NZA01248.1"/>
    </source>
</evidence>
<evidence type="ECO:0000256" key="9">
    <source>
        <dbReference type="ARBA" id="ARBA00023136"/>
    </source>
</evidence>
<feature type="domain" description="PLD phosphodiesterase" evidence="14">
    <location>
        <begin position="224"/>
        <end position="251"/>
    </location>
</feature>
<organism evidence="15 16">
    <name type="scientific">Ottowia beijingensis</name>
    <dbReference type="NCBI Taxonomy" id="1207057"/>
    <lineage>
        <taxon>Bacteria</taxon>
        <taxon>Pseudomonadati</taxon>
        <taxon>Pseudomonadota</taxon>
        <taxon>Betaproteobacteria</taxon>
        <taxon>Burkholderiales</taxon>
        <taxon>Comamonadaceae</taxon>
        <taxon>Ottowia</taxon>
    </lineage>
</organism>
<dbReference type="PROSITE" id="PS50035">
    <property type="entry name" value="PLD"/>
    <property type="match status" value="2"/>
</dbReference>
<protein>
    <recommendedName>
        <fullName evidence="12">Cardiolipin synthase</fullName>
        <ecNumber evidence="12">2.7.8.-</ecNumber>
    </recommendedName>
</protein>
<keyword evidence="11" id="KW-1208">Phospholipid metabolism</keyword>
<dbReference type="PANTHER" id="PTHR21248:SF22">
    <property type="entry name" value="PHOSPHOLIPASE D"/>
    <property type="match status" value="1"/>
</dbReference>
<evidence type="ECO:0000256" key="12">
    <source>
        <dbReference type="NCBIfam" id="TIGR04265"/>
    </source>
</evidence>
<dbReference type="GO" id="GO:0032049">
    <property type="term" value="P:cardiolipin biosynthetic process"/>
    <property type="evidence" value="ECO:0007669"/>
    <property type="project" value="UniProtKB-UniRule"/>
</dbReference>
<keyword evidence="3" id="KW-0444">Lipid biosynthesis</keyword>
<dbReference type="CDD" id="cd09112">
    <property type="entry name" value="PLDc_CLS_2"/>
    <property type="match status" value="1"/>
</dbReference>
<keyword evidence="16" id="KW-1185">Reference proteome</keyword>
<dbReference type="PANTHER" id="PTHR21248">
    <property type="entry name" value="CARDIOLIPIN SYNTHASE"/>
    <property type="match status" value="1"/>
</dbReference>
<evidence type="ECO:0000256" key="13">
    <source>
        <dbReference type="SAM" id="Phobius"/>
    </source>
</evidence>
<evidence type="ECO:0000256" key="8">
    <source>
        <dbReference type="ARBA" id="ARBA00023098"/>
    </source>
</evidence>
<keyword evidence="4" id="KW-0808">Transferase</keyword>
<evidence type="ECO:0000313" key="16">
    <source>
        <dbReference type="Proteomes" id="UP000589716"/>
    </source>
</evidence>
<evidence type="ECO:0000259" key="14">
    <source>
        <dbReference type="PROSITE" id="PS50035"/>
    </source>
</evidence>
<keyword evidence="2" id="KW-1003">Cell membrane</keyword>
<dbReference type="SUPFAM" id="SSF56024">
    <property type="entry name" value="Phospholipase D/nuclease"/>
    <property type="match status" value="2"/>
</dbReference>
<dbReference type="InterPro" id="IPR025202">
    <property type="entry name" value="PLD-like_dom"/>
</dbReference>
<keyword evidence="9 13" id="KW-0472">Membrane</keyword>
<dbReference type="InterPro" id="IPR022924">
    <property type="entry name" value="Cardiolipin_synthase"/>
</dbReference>
<comment type="caution">
    <text evidence="15">The sequence shown here is derived from an EMBL/GenBank/DDBJ whole genome shotgun (WGS) entry which is preliminary data.</text>
</comment>
<accession>A0A853IX05</accession>
<dbReference type="EMBL" id="JACCKX010000001">
    <property type="protein sequence ID" value="NZA01248.1"/>
    <property type="molecule type" value="Genomic_DNA"/>
</dbReference>
<keyword evidence="7 13" id="KW-1133">Transmembrane helix</keyword>
<dbReference type="InterPro" id="IPR001736">
    <property type="entry name" value="PLipase_D/transphosphatidylase"/>
</dbReference>
<dbReference type="EC" id="2.7.8.-" evidence="12"/>
<evidence type="ECO:0000256" key="6">
    <source>
        <dbReference type="ARBA" id="ARBA00022737"/>
    </source>
</evidence>
<keyword evidence="6" id="KW-0677">Repeat</keyword>
<dbReference type="Proteomes" id="UP000589716">
    <property type="component" value="Unassembled WGS sequence"/>
</dbReference>
<proteinExistence type="predicted"/>
<dbReference type="GO" id="GO:0008808">
    <property type="term" value="F:cardiolipin synthase activity"/>
    <property type="evidence" value="ECO:0007669"/>
    <property type="project" value="UniProtKB-UniRule"/>
</dbReference>
<evidence type="ECO:0000256" key="5">
    <source>
        <dbReference type="ARBA" id="ARBA00022692"/>
    </source>
</evidence>
<dbReference type="NCBIfam" id="TIGR04265">
    <property type="entry name" value="bac_cardiolipin"/>
    <property type="match status" value="1"/>
</dbReference>
<dbReference type="GO" id="GO:0005886">
    <property type="term" value="C:plasma membrane"/>
    <property type="evidence" value="ECO:0007669"/>
    <property type="project" value="UniProtKB-SubCell"/>
</dbReference>
<dbReference type="InterPro" id="IPR027379">
    <property type="entry name" value="CLS_N"/>
</dbReference>
<name>A0A853IX05_9BURK</name>
<dbReference type="SMART" id="SM00155">
    <property type="entry name" value="PLDc"/>
    <property type="match status" value="2"/>
</dbReference>
<evidence type="ECO:0000256" key="11">
    <source>
        <dbReference type="ARBA" id="ARBA00023264"/>
    </source>
</evidence>
<evidence type="ECO:0000256" key="4">
    <source>
        <dbReference type="ARBA" id="ARBA00022679"/>
    </source>
</evidence>
<gene>
    <name evidence="15" type="primary">cls</name>
    <name evidence="15" type="ORF">H0I39_04755</name>
</gene>
<feature type="domain" description="PLD phosphodiesterase" evidence="14">
    <location>
        <begin position="400"/>
        <end position="427"/>
    </location>
</feature>
<feature type="transmembrane region" description="Helical" evidence="13">
    <location>
        <begin position="44"/>
        <end position="64"/>
    </location>
</feature>
<dbReference type="Pfam" id="PF13091">
    <property type="entry name" value="PLDc_2"/>
    <property type="match status" value="2"/>
</dbReference>
<evidence type="ECO:0000256" key="7">
    <source>
        <dbReference type="ARBA" id="ARBA00022989"/>
    </source>
</evidence>
<comment type="subcellular location">
    <subcellularLocation>
        <location evidence="1">Cell membrane</location>
        <topology evidence="1">Multi-pass membrane protein</topology>
    </subcellularLocation>
</comment>
<evidence type="ECO:0000256" key="1">
    <source>
        <dbReference type="ARBA" id="ARBA00004651"/>
    </source>
</evidence>